<comment type="caution">
    <text evidence="7">The sequence shown here is derived from an EMBL/GenBank/DDBJ whole genome shotgun (WGS) entry which is preliminary data.</text>
</comment>
<comment type="subcellular location">
    <subcellularLocation>
        <location evidence="1">Nucleus</location>
    </subcellularLocation>
</comment>
<accession>A0A8H7QPC0</accession>
<dbReference type="InterPro" id="IPR011990">
    <property type="entry name" value="TPR-like_helical_dom_sf"/>
</dbReference>
<dbReference type="OrthoDB" id="5598057at2759"/>
<dbReference type="GO" id="GO:2000640">
    <property type="term" value="P:positive regulation of SREBP signaling pathway"/>
    <property type="evidence" value="ECO:0007669"/>
    <property type="project" value="TreeGrafter"/>
</dbReference>
<comment type="similarity">
    <text evidence="2">Belongs to the ETT1 family.</text>
</comment>
<dbReference type="EMBL" id="JAEPRC010000490">
    <property type="protein sequence ID" value="KAG2196166.1"/>
    <property type="molecule type" value="Genomic_DNA"/>
</dbReference>
<reference evidence="7" key="1">
    <citation type="submission" date="2020-12" db="EMBL/GenBank/DDBJ databases">
        <title>Metabolic potential, ecology and presence of endohyphal bacteria is reflected in genomic diversity of Mucoromycotina.</title>
        <authorList>
            <person name="Muszewska A."/>
            <person name="Okrasinska A."/>
            <person name="Steczkiewicz K."/>
            <person name="Drgas O."/>
            <person name="Orlowska M."/>
            <person name="Perlinska-Lenart U."/>
            <person name="Aleksandrzak-Piekarczyk T."/>
            <person name="Szatraj K."/>
            <person name="Zielenkiewicz U."/>
            <person name="Pilsyk S."/>
            <person name="Malc E."/>
            <person name="Mieczkowski P."/>
            <person name="Kruszewska J.S."/>
            <person name="Biernat P."/>
            <person name="Pawlowska J."/>
        </authorList>
    </citation>
    <scope>NUCLEOTIDE SEQUENCE</scope>
    <source>
        <strain evidence="7">CBS 226.32</strain>
    </source>
</reference>
<name>A0A8H7QPC0_9FUNG</name>
<keyword evidence="3" id="KW-0805">Transcription regulation</keyword>
<evidence type="ECO:0008006" key="9">
    <source>
        <dbReference type="Google" id="ProtNLM"/>
    </source>
</evidence>
<organism evidence="7 8">
    <name type="scientific">Mucor plumbeus</name>
    <dbReference type="NCBI Taxonomy" id="97098"/>
    <lineage>
        <taxon>Eukaryota</taxon>
        <taxon>Fungi</taxon>
        <taxon>Fungi incertae sedis</taxon>
        <taxon>Mucoromycota</taxon>
        <taxon>Mucoromycotina</taxon>
        <taxon>Mucoromycetes</taxon>
        <taxon>Mucorales</taxon>
        <taxon>Mucorineae</taxon>
        <taxon>Mucoraceae</taxon>
        <taxon>Mucor</taxon>
    </lineage>
</organism>
<dbReference type="PANTHER" id="PTHR28290:SF1">
    <property type="entry name" value="ENHANCER OF TRANSLATION TERMINATION 1"/>
    <property type="match status" value="1"/>
</dbReference>
<dbReference type="Pfam" id="PF12753">
    <property type="entry name" value="Nro1"/>
    <property type="match status" value="1"/>
</dbReference>
<keyword evidence="4" id="KW-0804">Transcription</keyword>
<evidence type="ECO:0000313" key="8">
    <source>
        <dbReference type="Proteomes" id="UP000650833"/>
    </source>
</evidence>
<dbReference type="Gene3D" id="1.25.40.10">
    <property type="entry name" value="Tetratricopeptide repeat domain"/>
    <property type="match status" value="1"/>
</dbReference>
<protein>
    <recommendedName>
        <fullName evidence="9">Enhancer of translation termination 1</fullName>
    </recommendedName>
</protein>
<keyword evidence="5" id="KW-0539">Nucleus</keyword>
<evidence type="ECO:0000256" key="2">
    <source>
        <dbReference type="ARBA" id="ARBA00007273"/>
    </source>
</evidence>
<evidence type="ECO:0000256" key="1">
    <source>
        <dbReference type="ARBA" id="ARBA00004123"/>
    </source>
</evidence>
<feature type="region of interest" description="Disordered" evidence="6">
    <location>
        <begin position="1"/>
        <end position="37"/>
    </location>
</feature>
<evidence type="ECO:0000256" key="4">
    <source>
        <dbReference type="ARBA" id="ARBA00023163"/>
    </source>
</evidence>
<evidence type="ECO:0000256" key="3">
    <source>
        <dbReference type="ARBA" id="ARBA00023015"/>
    </source>
</evidence>
<evidence type="ECO:0000313" key="7">
    <source>
        <dbReference type="EMBL" id="KAG2196166.1"/>
    </source>
</evidence>
<dbReference type="AlphaFoldDB" id="A0A8H7QPC0"/>
<evidence type="ECO:0000256" key="6">
    <source>
        <dbReference type="SAM" id="MobiDB-lite"/>
    </source>
</evidence>
<dbReference type="Proteomes" id="UP000650833">
    <property type="component" value="Unassembled WGS sequence"/>
</dbReference>
<keyword evidence="8" id="KW-1185">Reference proteome</keyword>
<sequence>MPVEKKRPRGLKGSAIAKANKKTKTEEQSTSTTELPENAQTVVIDKVVEEGDEVGEAAALFESALEKLETDPTAALPLLRGTIHESDRILRNHDGKEPLSALFYYTYGSALYELGRLTEDEDFEPYLEAAEERLNESLALKDTDLNNKIHLALAKIWLAKAANAVSEGDQTIPELSLKALKTLDEVLVSEVPSKTVIELADIVQNHGDLYESLESRNKFISWAENALEKVLKDEPANAEALSGLGYCKLSIANYLLDNIDETEEQEEKTELSEEEEKAYKAILESKKYFEKAKEELVKIDKVSPQILSDLAETYLNEANLVLKEEEQSAIYQKAVENIKEANALIEEKKLEFILPEALTSFLEEFEAEE</sequence>
<proteinExistence type="inferred from homology"/>
<dbReference type="PANTHER" id="PTHR28290">
    <property type="entry name" value="ENHANCER OF TRANSLATION TERMINATION 1"/>
    <property type="match status" value="1"/>
</dbReference>
<gene>
    <name evidence="7" type="ORF">INT46_011759</name>
</gene>
<evidence type="ECO:0000256" key="5">
    <source>
        <dbReference type="ARBA" id="ARBA00023242"/>
    </source>
</evidence>
<dbReference type="InterPro" id="IPR024318">
    <property type="entry name" value="Nro1/ETT1"/>
</dbReference>
<feature type="compositionally biased region" description="Basic residues" evidence="6">
    <location>
        <begin position="1"/>
        <end position="10"/>
    </location>
</feature>
<dbReference type="GO" id="GO:0005634">
    <property type="term" value="C:nucleus"/>
    <property type="evidence" value="ECO:0007669"/>
    <property type="project" value="UniProtKB-SubCell"/>
</dbReference>